<dbReference type="InterPro" id="IPR051401">
    <property type="entry name" value="GtrA_CellWall_Glycosyl"/>
</dbReference>
<comment type="caution">
    <text evidence="8">The sequence shown here is derived from an EMBL/GenBank/DDBJ whole genome shotgun (WGS) entry which is preliminary data.</text>
</comment>
<evidence type="ECO:0000256" key="2">
    <source>
        <dbReference type="ARBA" id="ARBA00009399"/>
    </source>
</evidence>
<evidence type="ECO:0000256" key="4">
    <source>
        <dbReference type="ARBA" id="ARBA00022989"/>
    </source>
</evidence>
<comment type="similarity">
    <text evidence="2">Belongs to the GtrA family.</text>
</comment>
<keyword evidence="9" id="KW-1185">Reference proteome</keyword>
<feature type="transmembrane region" description="Helical" evidence="6">
    <location>
        <begin position="34"/>
        <end position="53"/>
    </location>
</feature>
<evidence type="ECO:0000256" key="6">
    <source>
        <dbReference type="SAM" id="Phobius"/>
    </source>
</evidence>
<evidence type="ECO:0000256" key="3">
    <source>
        <dbReference type="ARBA" id="ARBA00022692"/>
    </source>
</evidence>
<evidence type="ECO:0000313" key="9">
    <source>
        <dbReference type="Proteomes" id="UP001201985"/>
    </source>
</evidence>
<gene>
    <name evidence="8" type="ORF">MON41_05275</name>
</gene>
<sequence>MLRFGTVGSIGVVVDTVVLYAALALGAGLYGGRVLSYLTAATGNWLLNRIWTFRTAAHAPAGRQWLRFLAVNGLGFFINYGVYVLLVSNIPAFTTRPVLGVVAGALAGMVVNFVLNRRLVFQGKAKLEANKP</sequence>
<dbReference type="Proteomes" id="UP001201985">
    <property type="component" value="Unassembled WGS sequence"/>
</dbReference>
<evidence type="ECO:0000259" key="7">
    <source>
        <dbReference type="Pfam" id="PF04138"/>
    </source>
</evidence>
<feature type="transmembrane region" description="Helical" evidence="6">
    <location>
        <begin position="98"/>
        <end position="115"/>
    </location>
</feature>
<keyword evidence="4 6" id="KW-1133">Transmembrane helix</keyword>
<evidence type="ECO:0000256" key="1">
    <source>
        <dbReference type="ARBA" id="ARBA00004141"/>
    </source>
</evidence>
<dbReference type="Pfam" id="PF04138">
    <property type="entry name" value="GtrA_DPMS_TM"/>
    <property type="match status" value="1"/>
</dbReference>
<feature type="transmembrane region" description="Helical" evidence="6">
    <location>
        <begin position="7"/>
        <end position="28"/>
    </location>
</feature>
<organism evidence="8 9">
    <name type="scientific">Teichococcus vastitatis</name>
    <dbReference type="NCBI Taxonomy" id="2307076"/>
    <lineage>
        <taxon>Bacteria</taxon>
        <taxon>Pseudomonadati</taxon>
        <taxon>Pseudomonadota</taxon>
        <taxon>Alphaproteobacteria</taxon>
        <taxon>Acetobacterales</taxon>
        <taxon>Roseomonadaceae</taxon>
        <taxon>Roseomonas</taxon>
    </lineage>
</organism>
<keyword evidence="3 6" id="KW-0812">Transmembrane</keyword>
<comment type="subcellular location">
    <subcellularLocation>
        <location evidence="1">Membrane</location>
        <topology evidence="1">Multi-pass membrane protein</topology>
    </subcellularLocation>
</comment>
<dbReference type="EMBL" id="JALBUU010000004">
    <property type="protein sequence ID" value="MCI0753175.1"/>
    <property type="molecule type" value="Genomic_DNA"/>
</dbReference>
<reference evidence="8 9" key="1">
    <citation type="submission" date="2022-03" db="EMBL/GenBank/DDBJ databases">
        <title>Complete genome analysis of Roseomonas KG 17.1 : a prolific producer of plant growth promoters.</title>
        <authorList>
            <person name="Saadouli I."/>
            <person name="Najjari A."/>
            <person name="Mosbah A."/>
            <person name="Ouzari H.I."/>
        </authorList>
    </citation>
    <scope>NUCLEOTIDE SEQUENCE [LARGE SCALE GENOMIC DNA]</scope>
    <source>
        <strain evidence="8 9">KG17-1</strain>
    </source>
</reference>
<evidence type="ECO:0000256" key="5">
    <source>
        <dbReference type="ARBA" id="ARBA00023136"/>
    </source>
</evidence>
<accession>A0ABS9W2K7</accession>
<dbReference type="RefSeq" id="WP_120007427.1">
    <property type="nucleotide sequence ID" value="NZ_JALBUU010000004.1"/>
</dbReference>
<name>A0ABS9W2K7_9PROT</name>
<dbReference type="PANTHER" id="PTHR38459:SF1">
    <property type="entry name" value="PROPHAGE BACTOPRENOL-LINKED GLUCOSE TRANSLOCASE HOMOLOG"/>
    <property type="match status" value="1"/>
</dbReference>
<feature type="domain" description="GtrA/DPMS transmembrane" evidence="7">
    <location>
        <begin position="3"/>
        <end position="121"/>
    </location>
</feature>
<evidence type="ECO:0000313" key="8">
    <source>
        <dbReference type="EMBL" id="MCI0753175.1"/>
    </source>
</evidence>
<dbReference type="InterPro" id="IPR007267">
    <property type="entry name" value="GtrA_DPMS_TM"/>
</dbReference>
<keyword evidence="5 6" id="KW-0472">Membrane</keyword>
<proteinExistence type="inferred from homology"/>
<protein>
    <submittedName>
        <fullName evidence="8">GtrA family protein</fullName>
    </submittedName>
</protein>
<feature type="transmembrane region" description="Helical" evidence="6">
    <location>
        <begin position="65"/>
        <end position="86"/>
    </location>
</feature>
<dbReference type="PANTHER" id="PTHR38459">
    <property type="entry name" value="PROPHAGE BACTOPRENOL-LINKED GLUCOSE TRANSLOCASE HOMOLOG"/>
    <property type="match status" value="1"/>
</dbReference>